<name>A0A6A7C052_9PEZI</name>
<dbReference type="CDD" id="cd14688">
    <property type="entry name" value="bZIP_YAP"/>
    <property type="match status" value="1"/>
</dbReference>
<keyword evidence="3" id="KW-0539">Nucleus</keyword>
<sequence length="475" mass="52673">MEQDVSLHLHDGNFAEDLSSFDFLNGDTSSLVNTSSVEAGHKKRKSLGDHVSGDGGSIKRQDTQGVAKVSKKPGRKPQTDVPATKRKAQNRAAQRAFRERKENHLKNLESQIAELTKLHENDVRVNEALVAQVKSLKDELNEYKRRSLPLQSPTSAASRPHSYSENGGFLPFPDLNLDQYFGEQVPDSHLNFADPTGDFQDLAYPPVVTVPETGSHKQSLGSTGEFLELFVDEAFHDDSYHDVSNDKSPHQDGTLKSRGNSSSDDSRRESLSECPTGISNPGENGPATPYVKHTPTAAPVDATIDDFHVPSLDSFDPALFANYRDPKQDLNFDLALSNYNWDDPAINALPLYQSDIFNGALPSMPSAPSADLISQVDKARDGLIDEQKPRHPELKSRLDNRENFVSCEQILQKINSIKSDDLDINDLCKDLRTKAKCSENGMVVDKDHVKQVFDDYSSKNKFAFGNEGYENVFPL</sequence>
<dbReference type="InterPro" id="IPR050936">
    <property type="entry name" value="AP-1-like"/>
</dbReference>
<evidence type="ECO:0000256" key="3">
    <source>
        <dbReference type="ARBA" id="ARBA00023242"/>
    </source>
</evidence>
<evidence type="ECO:0000313" key="8">
    <source>
        <dbReference type="Proteomes" id="UP000799421"/>
    </source>
</evidence>
<feature type="compositionally biased region" description="Basic and acidic residues" evidence="5">
    <location>
        <begin position="240"/>
        <end position="255"/>
    </location>
</feature>
<proteinExistence type="predicted"/>
<feature type="region of interest" description="Disordered" evidence="5">
    <location>
        <begin position="30"/>
        <end position="93"/>
    </location>
</feature>
<evidence type="ECO:0000256" key="4">
    <source>
        <dbReference type="SAM" id="Coils"/>
    </source>
</evidence>
<dbReference type="Proteomes" id="UP000799421">
    <property type="component" value="Unassembled WGS sequence"/>
</dbReference>
<dbReference type="InterPro" id="IPR004827">
    <property type="entry name" value="bZIP"/>
</dbReference>
<feature type="region of interest" description="Disordered" evidence="5">
    <location>
        <begin position="240"/>
        <end position="294"/>
    </location>
</feature>
<dbReference type="PANTHER" id="PTHR40621">
    <property type="entry name" value="TRANSCRIPTION FACTOR KAPC-RELATED"/>
    <property type="match status" value="1"/>
</dbReference>
<keyword evidence="8" id="KW-1185">Reference proteome</keyword>
<dbReference type="SMART" id="SM00338">
    <property type="entry name" value="BRLZ"/>
    <property type="match status" value="1"/>
</dbReference>
<dbReference type="PANTHER" id="PTHR40621:SF6">
    <property type="entry name" value="AP-1-LIKE TRANSCRIPTION FACTOR YAP1-RELATED"/>
    <property type="match status" value="1"/>
</dbReference>
<dbReference type="InterPro" id="IPR046347">
    <property type="entry name" value="bZIP_sf"/>
</dbReference>
<keyword evidence="4" id="KW-0175">Coiled coil</keyword>
<dbReference type="GO" id="GO:0005737">
    <property type="term" value="C:cytoplasm"/>
    <property type="evidence" value="ECO:0007669"/>
    <property type="project" value="UniProtKB-SubCell"/>
</dbReference>
<dbReference type="SUPFAM" id="SSF111430">
    <property type="entry name" value="YAP1 redox domain"/>
    <property type="match status" value="1"/>
</dbReference>
<evidence type="ECO:0000259" key="6">
    <source>
        <dbReference type="PROSITE" id="PS50217"/>
    </source>
</evidence>
<gene>
    <name evidence="7" type="ORF">K470DRAFT_257829</name>
</gene>
<dbReference type="Gene3D" id="1.10.238.100">
    <property type="entry name" value="YAP1 redox domain. Chain B"/>
    <property type="match status" value="1"/>
</dbReference>
<dbReference type="OrthoDB" id="5380163at2759"/>
<dbReference type="PROSITE" id="PS50217">
    <property type="entry name" value="BZIP"/>
    <property type="match status" value="1"/>
</dbReference>
<evidence type="ECO:0000256" key="2">
    <source>
        <dbReference type="ARBA" id="ARBA00004496"/>
    </source>
</evidence>
<evidence type="ECO:0000256" key="5">
    <source>
        <dbReference type="SAM" id="MobiDB-lite"/>
    </source>
</evidence>
<evidence type="ECO:0000256" key="1">
    <source>
        <dbReference type="ARBA" id="ARBA00004123"/>
    </source>
</evidence>
<dbReference type="GO" id="GO:0000976">
    <property type="term" value="F:transcription cis-regulatory region binding"/>
    <property type="evidence" value="ECO:0007669"/>
    <property type="project" value="InterPro"/>
</dbReference>
<dbReference type="EMBL" id="MU005980">
    <property type="protein sequence ID" value="KAF2860597.1"/>
    <property type="molecule type" value="Genomic_DNA"/>
</dbReference>
<dbReference type="InterPro" id="IPR023167">
    <property type="entry name" value="Yap1_redox_dom_sf"/>
</dbReference>
<feature type="coiled-coil region" evidence="4">
    <location>
        <begin position="98"/>
        <end position="146"/>
    </location>
</feature>
<dbReference type="InterPro" id="IPR013910">
    <property type="entry name" value="TF_PAP1"/>
</dbReference>
<feature type="compositionally biased region" description="Basic and acidic residues" evidence="5">
    <location>
        <begin position="46"/>
        <end position="62"/>
    </location>
</feature>
<dbReference type="Pfam" id="PF08601">
    <property type="entry name" value="PAP1"/>
    <property type="match status" value="1"/>
</dbReference>
<reference evidence="7" key="1">
    <citation type="journal article" date="2020" name="Stud. Mycol.">
        <title>101 Dothideomycetes genomes: a test case for predicting lifestyles and emergence of pathogens.</title>
        <authorList>
            <person name="Haridas S."/>
            <person name="Albert R."/>
            <person name="Binder M."/>
            <person name="Bloem J."/>
            <person name="Labutti K."/>
            <person name="Salamov A."/>
            <person name="Andreopoulos B."/>
            <person name="Baker S."/>
            <person name="Barry K."/>
            <person name="Bills G."/>
            <person name="Bluhm B."/>
            <person name="Cannon C."/>
            <person name="Castanera R."/>
            <person name="Culley D."/>
            <person name="Daum C."/>
            <person name="Ezra D."/>
            <person name="Gonzalez J."/>
            <person name="Henrissat B."/>
            <person name="Kuo A."/>
            <person name="Liang C."/>
            <person name="Lipzen A."/>
            <person name="Lutzoni F."/>
            <person name="Magnuson J."/>
            <person name="Mondo S."/>
            <person name="Nolan M."/>
            <person name="Ohm R."/>
            <person name="Pangilinan J."/>
            <person name="Park H.-J."/>
            <person name="Ramirez L."/>
            <person name="Alfaro M."/>
            <person name="Sun H."/>
            <person name="Tritt A."/>
            <person name="Yoshinaga Y."/>
            <person name="Zwiers L.-H."/>
            <person name="Turgeon B."/>
            <person name="Goodwin S."/>
            <person name="Spatafora J."/>
            <person name="Crous P."/>
            <person name="Grigoriev I."/>
        </authorList>
    </citation>
    <scope>NUCLEOTIDE SEQUENCE</scope>
    <source>
        <strain evidence="7">CBS 480.64</strain>
    </source>
</reference>
<dbReference type="GO" id="GO:0090575">
    <property type="term" value="C:RNA polymerase II transcription regulator complex"/>
    <property type="evidence" value="ECO:0007669"/>
    <property type="project" value="TreeGrafter"/>
</dbReference>
<organism evidence="7 8">
    <name type="scientific">Piedraia hortae CBS 480.64</name>
    <dbReference type="NCBI Taxonomy" id="1314780"/>
    <lineage>
        <taxon>Eukaryota</taxon>
        <taxon>Fungi</taxon>
        <taxon>Dikarya</taxon>
        <taxon>Ascomycota</taxon>
        <taxon>Pezizomycotina</taxon>
        <taxon>Dothideomycetes</taxon>
        <taxon>Dothideomycetidae</taxon>
        <taxon>Capnodiales</taxon>
        <taxon>Piedraiaceae</taxon>
        <taxon>Piedraia</taxon>
    </lineage>
</organism>
<feature type="domain" description="BZIP" evidence="6">
    <location>
        <begin position="80"/>
        <end position="143"/>
    </location>
</feature>
<dbReference type="AlphaFoldDB" id="A0A6A7C052"/>
<accession>A0A6A7C052</accession>
<dbReference type="GO" id="GO:0033554">
    <property type="term" value="P:cellular response to stress"/>
    <property type="evidence" value="ECO:0007669"/>
    <property type="project" value="UniProtKB-ARBA"/>
</dbReference>
<dbReference type="Gene3D" id="1.20.5.170">
    <property type="match status" value="1"/>
</dbReference>
<dbReference type="SUPFAM" id="SSF57959">
    <property type="entry name" value="Leucine zipper domain"/>
    <property type="match status" value="1"/>
</dbReference>
<protein>
    <recommendedName>
        <fullName evidence="6">BZIP domain-containing protein</fullName>
    </recommendedName>
</protein>
<dbReference type="PROSITE" id="PS00036">
    <property type="entry name" value="BZIP_BASIC"/>
    <property type="match status" value="1"/>
</dbReference>
<dbReference type="GO" id="GO:0001228">
    <property type="term" value="F:DNA-binding transcription activator activity, RNA polymerase II-specific"/>
    <property type="evidence" value="ECO:0007669"/>
    <property type="project" value="TreeGrafter"/>
</dbReference>
<comment type="subcellular location">
    <subcellularLocation>
        <location evidence="2">Cytoplasm</location>
    </subcellularLocation>
    <subcellularLocation>
        <location evidence="1">Nucleus</location>
    </subcellularLocation>
</comment>
<evidence type="ECO:0000313" key="7">
    <source>
        <dbReference type="EMBL" id="KAF2860597.1"/>
    </source>
</evidence>